<sequence length="149" mass="16171">MCCSASCLIDIERSVSPLAFKPLINIEYVDSSGSLSHNFINRKQSMAEAIKPNSNKVFKSELKPSVSAPKCSVFRYENTCSASSDIDGICEPISGSLLHGNNIISSAIIPTPIAIACYMGREWELSFHLGMHPWIAVAYSAPVAALRFS</sequence>
<dbReference type="PANTHER" id="PTHR33149">
    <property type="entry name" value="PHOTOSYSTEM II PROTEIN D1"/>
    <property type="match status" value="1"/>
</dbReference>
<comment type="caution">
    <text evidence="19">The sequence shown here is derived from an EMBL/GenBank/DDBJ whole genome shotgun (WGS) entry which is preliminary data.</text>
</comment>
<evidence type="ECO:0000313" key="20">
    <source>
        <dbReference type="Proteomes" id="UP000734854"/>
    </source>
</evidence>
<organism evidence="19 20">
    <name type="scientific">Zingiber officinale</name>
    <name type="common">Ginger</name>
    <name type="synonym">Amomum zingiber</name>
    <dbReference type="NCBI Taxonomy" id="94328"/>
    <lineage>
        <taxon>Eukaryota</taxon>
        <taxon>Viridiplantae</taxon>
        <taxon>Streptophyta</taxon>
        <taxon>Embryophyta</taxon>
        <taxon>Tracheophyta</taxon>
        <taxon>Spermatophyta</taxon>
        <taxon>Magnoliopsida</taxon>
        <taxon>Liliopsida</taxon>
        <taxon>Zingiberales</taxon>
        <taxon>Zingiberaceae</taxon>
        <taxon>Zingiber</taxon>
    </lineage>
</organism>
<keyword evidence="11" id="KW-0249">Electron transport</keyword>
<dbReference type="InterPro" id="IPR055266">
    <property type="entry name" value="D1/D2"/>
</dbReference>
<comment type="similarity">
    <text evidence="2">Belongs to the reaction center PufL/M/PsbA/D family.</text>
</comment>
<evidence type="ECO:0000256" key="1">
    <source>
        <dbReference type="ARBA" id="ARBA00004141"/>
    </source>
</evidence>
<keyword evidence="12" id="KW-1133">Transmembrane helix</keyword>
<comment type="subcellular location">
    <subcellularLocation>
        <location evidence="1">Membrane</location>
        <topology evidence="1">Multi-pass membrane protein</topology>
    </subcellularLocation>
</comment>
<keyword evidence="16" id="KW-0408">Iron</keyword>
<dbReference type="SUPFAM" id="SSF81483">
    <property type="entry name" value="Bacterial photosystem II reaction centre, L and M subunits"/>
    <property type="match status" value="1"/>
</dbReference>
<dbReference type="GO" id="GO:0016168">
    <property type="term" value="F:chlorophyll binding"/>
    <property type="evidence" value="ECO:0007669"/>
    <property type="project" value="UniProtKB-KW"/>
</dbReference>
<keyword evidence="17" id="KW-0472">Membrane</keyword>
<keyword evidence="13" id="KW-0007">Acetylation</keyword>
<keyword evidence="4" id="KW-0148">Chlorophyll</keyword>
<evidence type="ECO:0000256" key="17">
    <source>
        <dbReference type="ARBA" id="ARBA00023136"/>
    </source>
</evidence>
<evidence type="ECO:0000256" key="9">
    <source>
        <dbReference type="ARBA" id="ARBA00022723"/>
    </source>
</evidence>
<protein>
    <submittedName>
        <fullName evidence="19">Uncharacterized protein</fullName>
    </submittedName>
</protein>
<dbReference type="GO" id="GO:0009772">
    <property type="term" value="P:photosynthetic electron transport in photosystem II"/>
    <property type="evidence" value="ECO:0007669"/>
    <property type="project" value="InterPro"/>
</dbReference>
<evidence type="ECO:0000256" key="10">
    <source>
        <dbReference type="ARBA" id="ARBA00022842"/>
    </source>
</evidence>
<keyword evidence="6" id="KW-0597">Phosphoprotein</keyword>
<dbReference type="GO" id="GO:0016491">
    <property type="term" value="F:oxidoreductase activity"/>
    <property type="evidence" value="ECO:0007669"/>
    <property type="project" value="UniProtKB-KW"/>
</dbReference>
<evidence type="ECO:0000256" key="14">
    <source>
        <dbReference type="ARBA" id="ARBA00022991"/>
    </source>
</evidence>
<name>A0A8J5I4H9_ZINOF</name>
<evidence type="ECO:0000256" key="6">
    <source>
        <dbReference type="ARBA" id="ARBA00022553"/>
    </source>
</evidence>
<keyword evidence="15" id="KW-0560">Oxidoreductase</keyword>
<dbReference type="Proteomes" id="UP000734854">
    <property type="component" value="Unassembled WGS sequence"/>
</dbReference>
<evidence type="ECO:0000256" key="3">
    <source>
        <dbReference type="ARBA" id="ARBA00022448"/>
    </source>
</evidence>
<evidence type="ECO:0000256" key="2">
    <source>
        <dbReference type="ARBA" id="ARBA00008204"/>
    </source>
</evidence>
<evidence type="ECO:0000256" key="12">
    <source>
        <dbReference type="ARBA" id="ARBA00022989"/>
    </source>
</evidence>
<keyword evidence="9" id="KW-0479">Metal-binding</keyword>
<gene>
    <name evidence="19" type="ORF">ZIOFF_002054</name>
</gene>
<evidence type="ECO:0000256" key="11">
    <source>
        <dbReference type="ARBA" id="ARBA00022982"/>
    </source>
</evidence>
<keyword evidence="18" id="KW-0604">Photosystem II</keyword>
<evidence type="ECO:0000313" key="19">
    <source>
        <dbReference type="EMBL" id="KAG6536976.1"/>
    </source>
</evidence>
<dbReference type="GO" id="GO:0009535">
    <property type="term" value="C:chloroplast thylakoid membrane"/>
    <property type="evidence" value="ECO:0007669"/>
    <property type="project" value="TreeGrafter"/>
</dbReference>
<dbReference type="Pfam" id="PF00124">
    <property type="entry name" value="Photo_RC"/>
    <property type="match status" value="1"/>
</dbReference>
<reference evidence="19 20" key="1">
    <citation type="submission" date="2020-08" db="EMBL/GenBank/DDBJ databases">
        <title>Plant Genome Project.</title>
        <authorList>
            <person name="Zhang R.-G."/>
        </authorList>
    </citation>
    <scope>NUCLEOTIDE SEQUENCE [LARGE SCALE GENOMIC DNA]</scope>
    <source>
        <tissue evidence="19">Rhizome</tissue>
    </source>
</reference>
<dbReference type="PANTHER" id="PTHR33149:SF12">
    <property type="entry name" value="PHOTOSYSTEM II D2 PROTEIN"/>
    <property type="match status" value="1"/>
</dbReference>
<evidence type="ECO:0000256" key="16">
    <source>
        <dbReference type="ARBA" id="ARBA00023004"/>
    </source>
</evidence>
<keyword evidence="20" id="KW-1185">Reference proteome</keyword>
<evidence type="ECO:0000256" key="5">
    <source>
        <dbReference type="ARBA" id="ARBA00022531"/>
    </source>
</evidence>
<dbReference type="InterPro" id="IPR036854">
    <property type="entry name" value="Photo_II_D1/D2_sf"/>
</dbReference>
<dbReference type="GO" id="GO:0009523">
    <property type="term" value="C:photosystem II"/>
    <property type="evidence" value="ECO:0007669"/>
    <property type="project" value="UniProtKB-KW"/>
</dbReference>
<accession>A0A8J5I4H9</accession>
<evidence type="ECO:0000256" key="8">
    <source>
        <dbReference type="ARBA" id="ARBA00022692"/>
    </source>
</evidence>
<keyword evidence="7" id="KW-0934">Plastid</keyword>
<keyword evidence="10" id="KW-0460">Magnesium</keyword>
<evidence type="ECO:0000256" key="13">
    <source>
        <dbReference type="ARBA" id="ARBA00022990"/>
    </source>
</evidence>
<dbReference type="Gene3D" id="1.20.85.10">
    <property type="entry name" value="Photosystem II protein D1-like"/>
    <property type="match status" value="1"/>
</dbReference>
<keyword evidence="5" id="KW-0602">Photosynthesis</keyword>
<proteinExistence type="inferred from homology"/>
<dbReference type="EMBL" id="JACMSC010000001">
    <property type="protein sequence ID" value="KAG6536976.1"/>
    <property type="molecule type" value="Genomic_DNA"/>
</dbReference>
<keyword evidence="3" id="KW-0813">Transport</keyword>
<dbReference type="GO" id="GO:0046872">
    <property type="term" value="F:metal ion binding"/>
    <property type="evidence" value="ECO:0007669"/>
    <property type="project" value="UniProtKB-KW"/>
</dbReference>
<keyword evidence="14" id="KW-0157">Chromophore</keyword>
<evidence type="ECO:0000256" key="15">
    <source>
        <dbReference type="ARBA" id="ARBA00023002"/>
    </source>
</evidence>
<evidence type="ECO:0000256" key="4">
    <source>
        <dbReference type="ARBA" id="ARBA00022494"/>
    </source>
</evidence>
<keyword evidence="8" id="KW-0812">Transmembrane</keyword>
<evidence type="ECO:0000256" key="7">
    <source>
        <dbReference type="ARBA" id="ARBA00022640"/>
    </source>
</evidence>
<dbReference type="InterPro" id="IPR000484">
    <property type="entry name" value="Photo_RC_L/M"/>
</dbReference>
<dbReference type="AlphaFoldDB" id="A0A8J5I4H9"/>
<evidence type="ECO:0000256" key="18">
    <source>
        <dbReference type="ARBA" id="ARBA00023276"/>
    </source>
</evidence>